<dbReference type="FunFam" id="3.20.20.140:FF:000014">
    <property type="entry name" value="5-methylthioadenosine/S-adenosylhomocysteine deaminase"/>
    <property type="match status" value="1"/>
</dbReference>
<dbReference type="CDD" id="cd01298">
    <property type="entry name" value="ATZ_TRZ_like"/>
    <property type="match status" value="1"/>
</dbReference>
<organism evidence="6 7">
    <name type="scientific">Magnetococcus marinus (strain ATCC BAA-1437 / JCM 17883 / MC-1)</name>
    <dbReference type="NCBI Taxonomy" id="156889"/>
    <lineage>
        <taxon>Bacteria</taxon>
        <taxon>Pseudomonadati</taxon>
        <taxon>Pseudomonadota</taxon>
        <taxon>Magnetococcia</taxon>
        <taxon>Magnetococcales</taxon>
        <taxon>Magnetococcaceae</taxon>
        <taxon>Magnetococcus</taxon>
    </lineage>
</organism>
<dbReference type="SUPFAM" id="SSF51556">
    <property type="entry name" value="Metallo-dependent hydrolases"/>
    <property type="match status" value="1"/>
</dbReference>
<dbReference type="GO" id="GO:0016814">
    <property type="term" value="F:hydrolase activity, acting on carbon-nitrogen (but not peptide) bonds, in cyclic amidines"/>
    <property type="evidence" value="ECO:0007669"/>
    <property type="project" value="UniProtKB-ARBA"/>
</dbReference>
<dbReference type="KEGG" id="mgm:Mmc1_1915"/>
<dbReference type="OrthoDB" id="9796020at2"/>
<dbReference type="AlphaFoldDB" id="A0L8Y0"/>
<dbReference type="RefSeq" id="WP_011713567.1">
    <property type="nucleotide sequence ID" value="NC_008576.1"/>
</dbReference>
<gene>
    <name evidence="6" type="ordered locus">Mmc1_1915</name>
</gene>
<evidence type="ECO:0000259" key="5">
    <source>
        <dbReference type="Pfam" id="PF01979"/>
    </source>
</evidence>
<dbReference type="InterPro" id="IPR011059">
    <property type="entry name" value="Metal-dep_hydrolase_composite"/>
</dbReference>
<dbReference type="Pfam" id="PF01979">
    <property type="entry name" value="Amidohydro_1"/>
    <property type="match status" value="1"/>
</dbReference>
<keyword evidence="2" id="KW-0479">Metal-binding</keyword>
<dbReference type="PANTHER" id="PTHR43794:SF11">
    <property type="entry name" value="AMIDOHYDROLASE-RELATED DOMAIN-CONTAINING PROTEIN"/>
    <property type="match status" value="1"/>
</dbReference>
<dbReference type="Proteomes" id="UP000002586">
    <property type="component" value="Chromosome"/>
</dbReference>
<reference evidence="6 7" key="2">
    <citation type="journal article" date="2012" name="Int. J. Syst. Evol. Microbiol.">
        <title>Magnetococcus marinus gen. nov., sp. nov., a marine, magnetotactic bacterium that represents a novel lineage (Magnetococcaceae fam. nov.; Magnetococcales ord. nov.) at the base of the Alphaproteobacteria.</title>
        <authorList>
            <person name="Bazylinski D.A."/>
            <person name="Williams T.J."/>
            <person name="Lefevre C.T."/>
            <person name="Berg R.J."/>
            <person name="Zhang C.L."/>
            <person name="Bowser S.S."/>
            <person name="Dean A.J."/>
            <person name="Beveridge T.J."/>
        </authorList>
    </citation>
    <scope>NUCLEOTIDE SEQUENCE [LARGE SCALE GENOMIC DNA]</scope>
    <source>
        <strain evidence="7">ATCC BAA-1437 / JCM 17883 / MC-1</strain>
    </source>
</reference>
<dbReference type="Gene3D" id="2.30.40.10">
    <property type="entry name" value="Urease, subunit C, domain 1"/>
    <property type="match status" value="1"/>
</dbReference>
<protein>
    <submittedName>
        <fullName evidence="6">Amidohydrolase</fullName>
    </submittedName>
</protein>
<evidence type="ECO:0000256" key="3">
    <source>
        <dbReference type="ARBA" id="ARBA00022801"/>
    </source>
</evidence>
<dbReference type="InterPro" id="IPR006680">
    <property type="entry name" value="Amidohydro-rel"/>
</dbReference>
<evidence type="ECO:0000313" key="7">
    <source>
        <dbReference type="Proteomes" id="UP000002586"/>
    </source>
</evidence>
<dbReference type="eggNOG" id="COG0402">
    <property type="taxonomic scope" value="Bacteria"/>
</dbReference>
<keyword evidence="3 6" id="KW-0378">Hydrolase</keyword>
<evidence type="ECO:0000256" key="1">
    <source>
        <dbReference type="ARBA" id="ARBA00006745"/>
    </source>
</evidence>
<dbReference type="InterPro" id="IPR032466">
    <property type="entry name" value="Metal_Hydrolase"/>
</dbReference>
<feature type="domain" description="Amidohydrolase-related" evidence="5">
    <location>
        <begin position="49"/>
        <end position="394"/>
    </location>
</feature>
<dbReference type="InterPro" id="IPR050287">
    <property type="entry name" value="MTA/SAH_deaminase"/>
</dbReference>
<dbReference type="HOGENOM" id="CLU_012358_2_1_5"/>
<accession>A0L8Y0</accession>
<reference evidence="7" key="1">
    <citation type="journal article" date="2009" name="Appl. Environ. Microbiol.">
        <title>Complete genome sequence of the chemolithoautotrophic marine magnetotactic coccus strain MC-1.</title>
        <authorList>
            <person name="Schubbe S."/>
            <person name="Williams T.J."/>
            <person name="Xie G."/>
            <person name="Kiss H.E."/>
            <person name="Brettin T.S."/>
            <person name="Martinez D."/>
            <person name="Ross C.A."/>
            <person name="Schuler D."/>
            <person name="Cox B.L."/>
            <person name="Nealson K.H."/>
            <person name="Bazylinski D.A."/>
        </authorList>
    </citation>
    <scope>NUCLEOTIDE SEQUENCE [LARGE SCALE GENOMIC DNA]</scope>
    <source>
        <strain evidence="7">ATCC BAA-1437 / JCM 17883 / MC-1</strain>
    </source>
</reference>
<keyword evidence="7" id="KW-1185">Reference proteome</keyword>
<evidence type="ECO:0000256" key="4">
    <source>
        <dbReference type="ARBA" id="ARBA00022833"/>
    </source>
</evidence>
<dbReference type="SUPFAM" id="SSF51338">
    <property type="entry name" value="Composite domain of metallo-dependent hydrolases"/>
    <property type="match status" value="1"/>
</dbReference>
<proteinExistence type="inferred from homology"/>
<dbReference type="GO" id="GO:0046872">
    <property type="term" value="F:metal ion binding"/>
    <property type="evidence" value="ECO:0007669"/>
    <property type="project" value="UniProtKB-KW"/>
</dbReference>
<name>A0L8Y0_MAGMM</name>
<dbReference type="Gene3D" id="3.20.20.140">
    <property type="entry name" value="Metal-dependent hydrolases"/>
    <property type="match status" value="1"/>
</dbReference>
<dbReference type="STRING" id="156889.Mmc1_1915"/>
<evidence type="ECO:0000256" key="2">
    <source>
        <dbReference type="ARBA" id="ARBA00022723"/>
    </source>
</evidence>
<dbReference type="EMBL" id="CP000471">
    <property type="protein sequence ID" value="ABK44423.1"/>
    <property type="molecule type" value="Genomic_DNA"/>
</dbReference>
<dbReference type="GO" id="GO:0019239">
    <property type="term" value="F:deaminase activity"/>
    <property type="evidence" value="ECO:0007669"/>
    <property type="project" value="UniProtKB-ARBA"/>
</dbReference>
<dbReference type="PANTHER" id="PTHR43794">
    <property type="entry name" value="AMINOHYDROLASE SSNA-RELATED"/>
    <property type="match status" value="1"/>
</dbReference>
<keyword evidence="4" id="KW-0862">Zinc</keyword>
<comment type="similarity">
    <text evidence="1">Belongs to the metallo-dependent hydrolases superfamily. ATZ/TRZ family.</text>
</comment>
<evidence type="ECO:0000313" key="6">
    <source>
        <dbReference type="EMBL" id="ABK44423.1"/>
    </source>
</evidence>
<sequence>MDLYVRNAKHPDLGLVNLIIQKGIITEMRGNLSQPKEIRTTLDATGQLILPGLVNAHTHAAMTLFRGYGDDMPLMAWLEQRIWPAEAKLTEEDVYWGTKLACYEMIRSGTLHFQDMYWHFHGVAQAVEDSGIRAGVGAIFIDVAGAEQATQFKQQAQTLLEERNRYSDRVEYVLTPHAIYTVSPATLRWIANFSEQHQLPVHIHLSETQHEVESCLQQHGVRPAQHLHNQGLLTPRTFLAHCVHLDDTEWDLIAQSGATVVTNPVSNMKLAVGGVFPLHKVLARNIPVALGTDGTASNNSLDLFQEMKVLALIQKHQQMDPTAAPAQQVWEIASGKQTPLYGQHGRLEIGSRADFILLDLGDTETTPHHCLTSNLVYAATGHQVRSAVVAGRVVMYERVIEGEAEAKKQVEARAHRLCRNG</sequence>